<dbReference type="SUPFAM" id="SSF50630">
    <property type="entry name" value="Acid proteases"/>
    <property type="match status" value="1"/>
</dbReference>
<protein>
    <recommendedName>
        <fullName evidence="6">Peptidase A1 domain-containing protein</fullName>
    </recommendedName>
</protein>
<dbReference type="Pfam" id="PF00026">
    <property type="entry name" value="Asp"/>
    <property type="match status" value="1"/>
</dbReference>
<proteinExistence type="inferred from homology"/>
<sequence length="221" mass="23493">MTSNNEAKGLCESGSCQVAVDTGTSMLAGPSSRIQQLENLVGAARDCSNFDSLPKLGFKIGNKILNLDPDDYMDTSDNDCTLSSMALDVLPPKGIICDPYPTATGLILLCRKHHGKLPADLIAEVGMPANDAAAPAEVAARPGAVFLRLSSGMLNGDVEEADSPDPPSEEDVALGNEEREDQGTRKRSSAALHPKERPAVCQIRGRQTRQFRLSTLRSTTG</sequence>
<dbReference type="Proteomes" id="UP000626109">
    <property type="component" value="Unassembled WGS sequence"/>
</dbReference>
<accession>A0A813KIB5</accession>
<dbReference type="PANTHER" id="PTHR47966:SF51">
    <property type="entry name" value="BETA-SITE APP-CLEAVING ENZYME, ISOFORM A-RELATED"/>
    <property type="match status" value="1"/>
</dbReference>
<comment type="caution">
    <text evidence="7">The sequence shown here is derived from an EMBL/GenBank/DDBJ whole genome shotgun (WGS) entry which is preliminary data.</text>
</comment>
<dbReference type="InterPro" id="IPR001969">
    <property type="entry name" value="Aspartic_peptidase_AS"/>
</dbReference>
<feature type="compositionally biased region" description="Polar residues" evidence="5">
    <location>
        <begin position="208"/>
        <end position="221"/>
    </location>
</feature>
<name>A0A813KIB5_POLGL</name>
<dbReference type="InterPro" id="IPR033121">
    <property type="entry name" value="PEPTIDASE_A1"/>
</dbReference>
<evidence type="ECO:0000259" key="6">
    <source>
        <dbReference type="Pfam" id="PF00026"/>
    </source>
</evidence>
<evidence type="ECO:0000256" key="4">
    <source>
        <dbReference type="ARBA" id="ARBA00022801"/>
    </source>
</evidence>
<evidence type="ECO:0000256" key="2">
    <source>
        <dbReference type="ARBA" id="ARBA00022670"/>
    </source>
</evidence>
<dbReference type="GO" id="GO:0006508">
    <property type="term" value="P:proteolysis"/>
    <property type="evidence" value="ECO:0007669"/>
    <property type="project" value="UniProtKB-KW"/>
</dbReference>
<dbReference type="GO" id="GO:0004190">
    <property type="term" value="F:aspartic-type endopeptidase activity"/>
    <property type="evidence" value="ECO:0007669"/>
    <property type="project" value="UniProtKB-KW"/>
</dbReference>
<dbReference type="InterPro" id="IPR021109">
    <property type="entry name" value="Peptidase_aspartic_dom_sf"/>
</dbReference>
<feature type="compositionally biased region" description="Acidic residues" evidence="5">
    <location>
        <begin position="157"/>
        <end position="172"/>
    </location>
</feature>
<dbReference type="EMBL" id="CAJNNW010030936">
    <property type="protein sequence ID" value="CAE8705278.1"/>
    <property type="molecule type" value="Genomic_DNA"/>
</dbReference>
<evidence type="ECO:0000256" key="1">
    <source>
        <dbReference type="ARBA" id="ARBA00007447"/>
    </source>
</evidence>
<comment type="similarity">
    <text evidence="1">Belongs to the peptidase A1 family.</text>
</comment>
<feature type="region of interest" description="Disordered" evidence="5">
    <location>
        <begin position="155"/>
        <end position="221"/>
    </location>
</feature>
<gene>
    <name evidence="7" type="ORF">PGLA2088_LOCUS33617</name>
</gene>
<organism evidence="7 8">
    <name type="scientific">Polarella glacialis</name>
    <name type="common">Dinoflagellate</name>
    <dbReference type="NCBI Taxonomy" id="89957"/>
    <lineage>
        <taxon>Eukaryota</taxon>
        <taxon>Sar</taxon>
        <taxon>Alveolata</taxon>
        <taxon>Dinophyceae</taxon>
        <taxon>Suessiales</taxon>
        <taxon>Suessiaceae</taxon>
        <taxon>Polarella</taxon>
    </lineage>
</organism>
<evidence type="ECO:0000313" key="7">
    <source>
        <dbReference type="EMBL" id="CAE8705278.1"/>
    </source>
</evidence>
<dbReference type="PANTHER" id="PTHR47966">
    <property type="entry name" value="BETA-SITE APP-CLEAVING ENZYME, ISOFORM A-RELATED"/>
    <property type="match status" value="1"/>
</dbReference>
<evidence type="ECO:0000256" key="3">
    <source>
        <dbReference type="ARBA" id="ARBA00022750"/>
    </source>
</evidence>
<keyword evidence="4" id="KW-0378">Hydrolase</keyword>
<reference evidence="7" key="1">
    <citation type="submission" date="2021-02" db="EMBL/GenBank/DDBJ databases">
        <authorList>
            <person name="Dougan E. K."/>
            <person name="Rhodes N."/>
            <person name="Thang M."/>
            <person name="Chan C."/>
        </authorList>
    </citation>
    <scope>NUCLEOTIDE SEQUENCE</scope>
</reference>
<dbReference type="PROSITE" id="PS00141">
    <property type="entry name" value="ASP_PROTEASE"/>
    <property type="match status" value="1"/>
</dbReference>
<feature type="domain" description="Peptidase A1" evidence="6">
    <location>
        <begin position="11"/>
        <end position="81"/>
    </location>
</feature>
<dbReference type="InterPro" id="IPR001461">
    <property type="entry name" value="Aspartic_peptidase_A1"/>
</dbReference>
<evidence type="ECO:0000313" key="8">
    <source>
        <dbReference type="Proteomes" id="UP000626109"/>
    </source>
</evidence>
<dbReference type="Gene3D" id="2.40.70.10">
    <property type="entry name" value="Acid Proteases"/>
    <property type="match status" value="1"/>
</dbReference>
<evidence type="ECO:0000256" key="5">
    <source>
        <dbReference type="SAM" id="MobiDB-lite"/>
    </source>
</evidence>
<keyword evidence="3" id="KW-0064">Aspartyl protease</keyword>
<dbReference type="AlphaFoldDB" id="A0A813KIB5"/>
<keyword evidence="2" id="KW-0645">Protease</keyword>